<evidence type="ECO:0000313" key="2">
    <source>
        <dbReference type="EMBL" id="VAW39893.1"/>
    </source>
</evidence>
<feature type="domain" description="HMA" evidence="1">
    <location>
        <begin position="6"/>
        <end position="72"/>
    </location>
</feature>
<dbReference type="CDD" id="cd00371">
    <property type="entry name" value="HMA"/>
    <property type="match status" value="1"/>
</dbReference>
<dbReference type="EMBL" id="UOEU01000769">
    <property type="protein sequence ID" value="VAW39893.1"/>
    <property type="molecule type" value="Genomic_DNA"/>
</dbReference>
<proteinExistence type="predicted"/>
<dbReference type="GO" id="GO:0046872">
    <property type="term" value="F:metal ion binding"/>
    <property type="evidence" value="ECO:0007669"/>
    <property type="project" value="InterPro"/>
</dbReference>
<sequence>MSTNTTLKVVGSQTMHCGGCEHTVTFALSKLPGVTAVKADHNTQLIEIALVEDATNLDKIKAELDWIGYEVEAV</sequence>
<protein>
    <recommendedName>
        <fullName evidence="1">HMA domain-containing protein</fullName>
    </recommendedName>
</protein>
<accession>A0A3B0VHX3</accession>
<dbReference type="Gene3D" id="3.30.70.100">
    <property type="match status" value="1"/>
</dbReference>
<dbReference type="InterPro" id="IPR006121">
    <property type="entry name" value="HMA_dom"/>
</dbReference>
<dbReference type="SUPFAM" id="SSF55008">
    <property type="entry name" value="HMA, heavy metal-associated domain"/>
    <property type="match status" value="1"/>
</dbReference>
<dbReference type="InterPro" id="IPR036163">
    <property type="entry name" value="HMA_dom_sf"/>
</dbReference>
<reference evidence="2" key="1">
    <citation type="submission" date="2018-06" db="EMBL/GenBank/DDBJ databases">
        <authorList>
            <person name="Zhirakovskaya E."/>
        </authorList>
    </citation>
    <scope>NUCLEOTIDE SEQUENCE</scope>
</reference>
<gene>
    <name evidence="2" type="ORF">MNBD_CHLOROFLEXI01-135</name>
</gene>
<dbReference type="PROSITE" id="PS50846">
    <property type="entry name" value="HMA_2"/>
    <property type="match status" value="1"/>
</dbReference>
<dbReference type="AlphaFoldDB" id="A0A3B0VHX3"/>
<organism evidence="2">
    <name type="scientific">hydrothermal vent metagenome</name>
    <dbReference type="NCBI Taxonomy" id="652676"/>
    <lineage>
        <taxon>unclassified sequences</taxon>
        <taxon>metagenomes</taxon>
        <taxon>ecological metagenomes</taxon>
    </lineage>
</organism>
<dbReference type="Pfam" id="PF00403">
    <property type="entry name" value="HMA"/>
    <property type="match status" value="1"/>
</dbReference>
<evidence type="ECO:0000259" key="1">
    <source>
        <dbReference type="PROSITE" id="PS50846"/>
    </source>
</evidence>
<name>A0A3B0VHX3_9ZZZZ</name>